<keyword evidence="2 8" id="KW-0812">Transmembrane</keyword>
<accession>A0ABP8QIZ2</accession>
<evidence type="ECO:0000256" key="6">
    <source>
        <dbReference type="ARBA" id="ARBA00029447"/>
    </source>
</evidence>
<evidence type="ECO:0000256" key="3">
    <source>
        <dbReference type="ARBA" id="ARBA00022989"/>
    </source>
</evidence>
<evidence type="ECO:0000256" key="8">
    <source>
        <dbReference type="SAM" id="Phobius"/>
    </source>
</evidence>
<dbReference type="RefSeq" id="WP_345014931.1">
    <property type="nucleotide sequence ID" value="NZ_BAABFC010000029.1"/>
</dbReference>
<evidence type="ECO:0000256" key="4">
    <source>
        <dbReference type="ARBA" id="ARBA00023136"/>
    </source>
</evidence>
<dbReference type="SUPFAM" id="SSF58104">
    <property type="entry name" value="Methyl-accepting chemotaxis protein (MCP) signaling domain"/>
    <property type="match status" value="1"/>
</dbReference>
<protein>
    <submittedName>
        <fullName evidence="11">Methyl-accepting chemotaxis protein</fullName>
    </submittedName>
</protein>
<organism evidence="11 12">
    <name type="scientific">Pseudaeromonas paramecii</name>
    <dbReference type="NCBI Taxonomy" id="2138166"/>
    <lineage>
        <taxon>Bacteria</taxon>
        <taxon>Pseudomonadati</taxon>
        <taxon>Pseudomonadota</taxon>
        <taxon>Gammaproteobacteria</taxon>
        <taxon>Aeromonadales</taxon>
        <taxon>Aeromonadaceae</taxon>
        <taxon>Pseudaeromonas</taxon>
    </lineage>
</organism>
<proteinExistence type="inferred from homology"/>
<comment type="caution">
    <text evidence="11">The sequence shown here is derived from an EMBL/GenBank/DDBJ whole genome shotgun (WGS) entry which is preliminary data.</text>
</comment>
<evidence type="ECO:0000259" key="9">
    <source>
        <dbReference type="PROSITE" id="PS50111"/>
    </source>
</evidence>
<reference evidence="12" key="1">
    <citation type="journal article" date="2019" name="Int. J. Syst. Evol. Microbiol.">
        <title>The Global Catalogue of Microorganisms (GCM) 10K type strain sequencing project: providing services to taxonomists for standard genome sequencing and annotation.</title>
        <authorList>
            <consortium name="The Broad Institute Genomics Platform"/>
            <consortium name="The Broad Institute Genome Sequencing Center for Infectious Disease"/>
            <person name="Wu L."/>
            <person name="Ma J."/>
        </authorList>
    </citation>
    <scope>NUCLEOTIDE SEQUENCE [LARGE SCALE GENOMIC DNA]</scope>
    <source>
        <strain evidence="12">JCM 32226</strain>
    </source>
</reference>
<name>A0ABP8QIZ2_9GAMM</name>
<evidence type="ECO:0000259" key="10">
    <source>
        <dbReference type="PROSITE" id="PS50885"/>
    </source>
</evidence>
<dbReference type="Gene3D" id="1.10.287.950">
    <property type="entry name" value="Methyl-accepting chemotaxis protein"/>
    <property type="match status" value="1"/>
</dbReference>
<evidence type="ECO:0000256" key="2">
    <source>
        <dbReference type="ARBA" id="ARBA00022692"/>
    </source>
</evidence>
<feature type="domain" description="HAMP" evidence="10">
    <location>
        <begin position="313"/>
        <end position="366"/>
    </location>
</feature>
<dbReference type="EMBL" id="BAABFC010000029">
    <property type="protein sequence ID" value="GAA4504247.1"/>
    <property type="molecule type" value="Genomic_DNA"/>
</dbReference>
<dbReference type="PROSITE" id="PS50111">
    <property type="entry name" value="CHEMOTAXIS_TRANSDUC_2"/>
    <property type="match status" value="1"/>
</dbReference>
<comment type="similarity">
    <text evidence="6">Belongs to the methyl-accepting chemotaxis (MCP) protein family.</text>
</comment>
<dbReference type="PROSITE" id="PS50885">
    <property type="entry name" value="HAMP"/>
    <property type="match status" value="1"/>
</dbReference>
<dbReference type="SMART" id="SM00283">
    <property type="entry name" value="MA"/>
    <property type="match status" value="1"/>
</dbReference>
<dbReference type="Proteomes" id="UP001501321">
    <property type="component" value="Unassembled WGS sequence"/>
</dbReference>
<comment type="subcellular location">
    <subcellularLocation>
        <location evidence="1">Membrane</location>
        <topology evidence="1">Multi-pass membrane protein</topology>
    </subcellularLocation>
</comment>
<dbReference type="PANTHER" id="PTHR32089">
    <property type="entry name" value="METHYL-ACCEPTING CHEMOTAXIS PROTEIN MCPB"/>
    <property type="match status" value="1"/>
</dbReference>
<evidence type="ECO:0000256" key="1">
    <source>
        <dbReference type="ARBA" id="ARBA00004141"/>
    </source>
</evidence>
<feature type="domain" description="Methyl-accepting transducer" evidence="9">
    <location>
        <begin position="371"/>
        <end position="621"/>
    </location>
</feature>
<gene>
    <name evidence="11" type="ORF">GCM10023095_31830</name>
</gene>
<feature type="transmembrane region" description="Helical" evidence="8">
    <location>
        <begin position="291"/>
        <end position="310"/>
    </location>
</feature>
<dbReference type="InterPro" id="IPR004089">
    <property type="entry name" value="MCPsignal_dom"/>
</dbReference>
<keyword evidence="4 8" id="KW-0472">Membrane</keyword>
<keyword evidence="12" id="KW-1185">Reference proteome</keyword>
<evidence type="ECO:0000313" key="11">
    <source>
        <dbReference type="EMBL" id="GAA4504247.1"/>
    </source>
</evidence>
<evidence type="ECO:0000256" key="7">
    <source>
        <dbReference type="PROSITE-ProRule" id="PRU00284"/>
    </source>
</evidence>
<dbReference type="PANTHER" id="PTHR32089:SF119">
    <property type="entry name" value="METHYL-ACCEPTING CHEMOTAXIS PROTEIN CTPL"/>
    <property type="match status" value="1"/>
</dbReference>
<sequence>MTIARFSLLSSLLLLLLALLLAGSLWFSADQQRSAEQRGQQTARLGQTVSVQIQRQLAEYLQSGDASLLSQAQQGLAEVAQQLTFGEAATVREQIQALLPKLDGEYKAAGKLSGNTQQLLQHAESEMSAQLLALQRYALAAQPVSADYLSLIGELSASLAKLTQLRENLFASGDPRLLEALQFELQYLNGRLEKLAALPLLGVLAESEDDFPALGEEPAAAEDKGAEPKAELASLIHRYPKELENTRAVLARQADLKARLTADFAQVESAMNALQGLIQADNHKHQQERDALQLGLAGVLLLFALILFWFQQKLVVARLRLLRDAFSHLVRTGRPEPLALARDRSELGAIAQSFNQLMALLSNQQARKARQLGQISATLEEMVARVQHIEENAAQSDQATAQGETKMGQLEQLAAEGHQVSADIAEHAQHNAEAMGRSQEFVAQLQDSTTSTGRSLERGLQAIGDLDKAVVEATAIVDVISHIAEQTNLLALNAAIEAARAGEHGRGFAVVADEVRHLSGNTQNSLSQILSIFERLKGACGDLGRAIDGIAQAARDQQQQADALWQTAEAVRELAGTSAQVARQGAQTADNQQGCINEFAALIQQMRSQSQAVRSLSAQVASHIRDQARLITQTLDEGSAGDAA</sequence>
<evidence type="ECO:0000256" key="5">
    <source>
        <dbReference type="ARBA" id="ARBA00023224"/>
    </source>
</evidence>
<dbReference type="InterPro" id="IPR003660">
    <property type="entry name" value="HAMP_dom"/>
</dbReference>
<keyword evidence="5 7" id="KW-0807">Transducer</keyword>
<evidence type="ECO:0000313" key="12">
    <source>
        <dbReference type="Proteomes" id="UP001501321"/>
    </source>
</evidence>
<dbReference type="Pfam" id="PF00015">
    <property type="entry name" value="MCPsignal"/>
    <property type="match status" value="1"/>
</dbReference>
<keyword evidence="3 8" id="KW-1133">Transmembrane helix</keyword>